<protein>
    <submittedName>
        <fullName evidence="2">KEOPS complex subunit Pcc1</fullName>
    </submittedName>
</protein>
<dbReference type="Pfam" id="PF09341">
    <property type="entry name" value="Pcc1"/>
    <property type="match status" value="1"/>
</dbReference>
<organism evidence="2">
    <name type="scientific">Sulfurisphaera javensis</name>
    <dbReference type="NCBI Taxonomy" id="2049879"/>
    <lineage>
        <taxon>Archaea</taxon>
        <taxon>Thermoproteota</taxon>
        <taxon>Thermoprotei</taxon>
        <taxon>Sulfolobales</taxon>
        <taxon>Sulfolobaceae</taxon>
        <taxon>Sulfurisphaera</taxon>
    </lineage>
</organism>
<dbReference type="GeneID" id="92353542"/>
<comment type="similarity">
    <text evidence="1">Belongs to the CTAG/PCC1 family.</text>
</comment>
<accession>A0AAT9GP70</accession>
<dbReference type="EMBL" id="AP031322">
    <property type="protein sequence ID" value="BFH72663.1"/>
    <property type="molecule type" value="Genomic_DNA"/>
</dbReference>
<name>A0AAT9GP70_9CREN</name>
<dbReference type="RefSeq" id="WP_369610867.1">
    <property type="nucleotide sequence ID" value="NZ_AP031322.1"/>
</dbReference>
<dbReference type="KEGG" id="sjv:SJAV_06070"/>
<proteinExistence type="inferred from homology"/>
<reference evidence="2" key="1">
    <citation type="submission" date="2024-03" db="EMBL/GenBank/DDBJ databases">
        <title>Complete genome sequence of Sulfurisphaera javensis strain KD-1.</title>
        <authorList>
            <person name="Sakai H."/>
            <person name="Nur N."/>
            <person name="Suwanto A."/>
            <person name="Kurosawa N."/>
        </authorList>
    </citation>
    <scope>NUCLEOTIDE SEQUENCE</scope>
    <source>
        <strain evidence="2">KD-1</strain>
    </source>
</reference>
<sequence>MKISIRVTYDTKYAKEIAESIKVDNINLPQGMIIETNYEKDKIIVNITMEINEPRNILTLRNTIDEILQHISAIEKTISQLSH</sequence>
<dbReference type="NCBIfam" id="NF011470">
    <property type="entry name" value="PRK14887.1"/>
    <property type="match status" value="1"/>
</dbReference>
<dbReference type="InterPro" id="IPR015419">
    <property type="entry name" value="CTAG/Pcc1"/>
</dbReference>
<evidence type="ECO:0000313" key="2">
    <source>
        <dbReference type="EMBL" id="BFH72663.1"/>
    </source>
</evidence>
<dbReference type="AlphaFoldDB" id="A0AAT9GP70"/>
<gene>
    <name evidence="2" type="ORF">SJAV_06070</name>
</gene>
<evidence type="ECO:0000256" key="1">
    <source>
        <dbReference type="ARBA" id="ARBA00007073"/>
    </source>
</evidence>